<sequence>MLNHMSSVYIRPHAYFRAATDHVLPHHVPADTSKENTKGNYYSARRAAASWVWGNTLKIFSETSYRSLTRSGTSSGLA</sequence>
<dbReference type="Proteomes" id="UP000091967">
    <property type="component" value="Unassembled WGS sequence"/>
</dbReference>
<keyword evidence="2" id="KW-1185">Reference proteome</keyword>
<name>A0A1B8AZ99_FUSPO</name>
<reference evidence="1 2" key="1">
    <citation type="submission" date="2016-06" db="EMBL/GenBank/DDBJ databases">
        <title>Living apart together: crosstalk between the core and supernumerary genomes in a fungal plant pathogen.</title>
        <authorList>
            <person name="Vanheule A."/>
            <person name="Audenaert K."/>
            <person name="Warris S."/>
            <person name="Van De Geest H."/>
            <person name="Schijlen E."/>
            <person name="Hofte M."/>
            <person name="De Saeger S."/>
            <person name="Haesaert G."/>
            <person name="Waalwijk C."/>
            <person name="Van Der Lee T."/>
        </authorList>
    </citation>
    <scope>NUCLEOTIDE SEQUENCE [LARGE SCALE GENOMIC DNA]</scope>
    <source>
        <strain evidence="1 2">2516</strain>
    </source>
</reference>
<proteinExistence type="predicted"/>
<organism evidence="1 2">
    <name type="scientific">Fusarium poae</name>
    <dbReference type="NCBI Taxonomy" id="36050"/>
    <lineage>
        <taxon>Eukaryota</taxon>
        <taxon>Fungi</taxon>
        <taxon>Dikarya</taxon>
        <taxon>Ascomycota</taxon>
        <taxon>Pezizomycotina</taxon>
        <taxon>Sordariomycetes</taxon>
        <taxon>Hypocreomycetidae</taxon>
        <taxon>Hypocreales</taxon>
        <taxon>Nectriaceae</taxon>
        <taxon>Fusarium</taxon>
    </lineage>
</organism>
<evidence type="ECO:0000313" key="2">
    <source>
        <dbReference type="Proteomes" id="UP000091967"/>
    </source>
</evidence>
<dbReference type="EMBL" id="LYXU01000002">
    <property type="protein sequence ID" value="OBS25817.1"/>
    <property type="molecule type" value="Genomic_DNA"/>
</dbReference>
<comment type="caution">
    <text evidence="1">The sequence shown here is derived from an EMBL/GenBank/DDBJ whole genome shotgun (WGS) entry which is preliminary data.</text>
</comment>
<accession>A0A1B8AZ99</accession>
<gene>
    <name evidence="1" type="ORF">FPOA_06353</name>
</gene>
<protein>
    <submittedName>
        <fullName evidence="1">Uncharacterized protein</fullName>
    </submittedName>
</protein>
<evidence type="ECO:0000313" key="1">
    <source>
        <dbReference type="EMBL" id="OBS25817.1"/>
    </source>
</evidence>
<dbReference type="AlphaFoldDB" id="A0A1B8AZ99"/>